<feature type="compositionally biased region" description="Polar residues" evidence="1">
    <location>
        <begin position="132"/>
        <end position="143"/>
    </location>
</feature>
<name>A0A8T0PUN6_PANVG</name>
<protein>
    <submittedName>
        <fullName evidence="2">Uncharacterized protein</fullName>
    </submittedName>
</protein>
<feature type="region of interest" description="Disordered" evidence="1">
    <location>
        <begin position="163"/>
        <end position="184"/>
    </location>
</feature>
<accession>A0A8T0PUN6</accession>
<evidence type="ECO:0000313" key="3">
    <source>
        <dbReference type="Proteomes" id="UP000823388"/>
    </source>
</evidence>
<evidence type="ECO:0000313" key="2">
    <source>
        <dbReference type="EMBL" id="KAG2562646.1"/>
    </source>
</evidence>
<evidence type="ECO:0000256" key="1">
    <source>
        <dbReference type="SAM" id="MobiDB-lite"/>
    </source>
</evidence>
<dbReference type="AlphaFoldDB" id="A0A8T0PUN6"/>
<dbReference type="EMBL" id="CM029051">
    <property type="protein sequence ID" value="KAG2562646.1"/>
    <property type="molecule type" value="Genomic_DNA"/>
</dbReference>
<feature type="region of interest" description="Disordered" evidence="1">
    <location>
        <begin position="130"/>
        <end position="150"/>
    </location>
</feature>
<dbReference type="Proteomes" id="UP000823388">
    <property type="component" value="Chromosome 8K"/>
</dbReference>
<gene>
    <name evidence="2" type="ORF">PVAP13_8KG276101</name>
</gene>
<feature type="compositionally biased region" description="Pro residues" evidence="1">
    <location>
        <begin position="164"/>
        <end position="182"/>
    </location>
</feature>
<reference evidence="2" key="1">
    <citation type="submission" date="2020-05" db="EMBL/GenBank/DDBJ databases">
        <title>WGS assembly of Panicum virgatum.</title>
        <authorList>
            <person name="Lovell J.T."/>
            <person name="Jenkins J."/>
            <person name="Shu S."/>
            <person name="Juenger T.E."/>
            <person name="Schmutz J."/>
        </authorList>
    </citation>
    <scope>NUCLEOTIDE SEQUENCE</scope>
    <source>
        <strain evidence="2">AP13</strain>
    </source>
</reference>
<keyword evidence="3" id="KW-1185">Reference proteome</keyword>
<organism evidence="2 3">
    <name type="scientific">Panicum virgatum</name>
    <name type="common">Blackwell switchgrass</name>
    <dbReference type="NCBI Taxonomy" id="38727"/>
    <lineage>
        <taxon>Eukaryota</taxon>
        <taxon>Viridiplantae</taxon>
        <taxon>Streptophyta</taxon>
        <taxon>Embryophyta</taxon>
        <taxon>Tracheophyta</taxon>
        <taxon>Spermatophyta</taxon>
        <taxon>Magnoliopsida</taxon>
        <taxon>Liliopsida</taxon>
        <taxon>Poales</taxon>
        <taxon>Poaceae</taxon>
        <taxon>PACMAD clade</taxon>
        <taxon>Panicoideae</taxon>
        <taxon>Panicodae</taxon>
        <taxon>Paniceae</taxon>
        <taxon>Panicinae</taxon>
        <taxon>Panicum</taxon>
        <taxon>Panicum sect. Hiantes</taxon>
    </lineage>
</organism>
<proteinExistence type="predicted"/>
<sequence>MAAGKSGKWADMWGFPAAIWLNLPKPPRPLQITRAWSFLVVSPTSSLTHPGRPCASRCPPAIHPPRPPWMSLRPHCRPPAARVPGGRRAHMMCLAWLKLPSRPLASQPPPSPSPNCKGTHWFAAVLPRNRKSWSSSPSQVNDQQPEDGRRPMAPALAILCVEEAPPPDPPASATPPSDPPAPAAAAAARVHDSLLEWWSRLATCCCLLECWS</sequence>
<comment type="caution">
    <text evidence="2">The sequence shown here is derived from an EMBL/GenBank/DDBJ whole genome shotgun (WGS) entry which is preliminary data.</text>
</comment>